<evidence type="ECO:0000256" key="4">
    <source>
        <dbReference type="ARBA" id="ARBA00022502"/>
    </source>
</evidence>
<comment type="function">
    <text evidence="10">Stabilizing subunit of the glycosylphosphatidylinositol-mannosyltransferase I complex which catalyzes the transfer of the first mannose, via an alpha-1,4 bond from a dolichol-phosphate-mannose (Dol-P-Man) to the glucosaminyl acyl phosphatidylinositol (GlcN-(acyl)PI) intermediate to generate alpha-D-Man-(1-&gt;4)-alpha-D-GlcN-(1-&gt;6)-(1-radyl,2-acyl-sn-glycero-3-phospho)-2-acyl-inositol and participates in the sixth step of the glycosylphosphatidylinositol-anchor biosynthesis. Probably acts by stabilizing the mannosyltransferase PIGM.</text>
</comment>
<keyword evidence="12" id="KW-1185">Reference proteome</keyword>
<gene>
    <name evidence="11" type="ORF">CDAR_255872</name>
</gene>
<dbReference type="InterPro" id="IPR040039">
    <property type="entry name" value="PIGX"/>
</dbReference>
<reference evidence="11 12" key="1">
    <citation type="submission" date="2021-06" db="EMBL/GenBank/DDBJ databases">
        <title>Caerostris darwini draft genome.</title>
        <authorList>
            <person name="Kono N."/>
            <person name="Arakawa K."/>
        </authorList>
    </citation>
    <scope>NUCLEOTIDE SEQUENCE [LARGE SCALE GENOMIC DNA]</scope>
</reference>
<dbReference type="InterPro" id="IPR013233">
    <property type="entry name" value="PIG-X/PBN1"/>
</dbReference>
<evidence type="ECO:0000256" key="7">
    <source>
        <dbReference type="ARBA" id="ARBA00022989"/>
    </source>
</evidence>
<dbReference type="PANTHER" id="PTHR28650:SF1">
    <property type="entry name" value="PHOSPHATIDYLINOSITOL-GLYCAN BIOSYNTHESIS CLASS X PROTEIN"/>
    <property type="match status" value="1"/>
</dbReference>
<keyword evidence="4 10" id="KW-0337">GPI-anchor biosynthesis</keyword>
<evidence type="ECO:0000256" key="6">
    <source>
        <dbReference type="ARBA" id="ARBA00022824"/>
    </source>
</evidence>
<evidence type="ECO:0000256" key="10">
    <source>
        <dbReference type="RuleBase" id="RU366056"/>
    </source>
</evidence>
<keyword evidence="5 10" id="KW-0812">Transmembrane</keyword>
<evidence type="ECO:0000256" key="9">
    <source>
        <dbReference type="ARBA" id="ARBA00023180"/>
    </source>
</evidence>
<keyword evidence="8 10" id="KW-0472">Membrane</keyword>
<dbReference type="GO" id="GO:0006506">
    <property type="term" value="P:GPI anchor biosynthetic process"/>
    <property type="evidence" value="ECO:0007669"/>
    <property type="project" value="UniProtKB-KW"/>
</dbReference>
<keyword evidence="6 10" id="KW-0256">Endoplasmic reticulum</keyword>
<sequence length="237" mass="27294">MQDFLSISVGKIFFSYIVVFLYLFTAVNCSVLKLKLPHLNRTVRSSGFHRILQYNLSLQEVKGPTQILITQLMPKDIYLDPYQLLKRIEDNEIKVITIISERQINVEIPAYQAQPFSVQLCSISSTNFHKIELPFHLRYQKPHDCNINGESVLINLENLTIHFRTIKNYTPNLKCLSNNEIDNSWIKQMVEMSTIFKVPVGCMEHLYIVLSLTIGVTISAAIYLCSELLKVKLLNSL</sequence>
<evidence type="ECO:0000256" key="1">
    <source>
        <dbReference type="ARBA" id="ARBA00004389"/>
    </source>
</evidence>
<comment type="caution">
    <text evidence="11">The sequence shown here is derived from an EMBL/GenBank/DDBJ whole genome shotgun (WGS) entry which is preliminary data.</text>
</comment>
<feature type="transmembrane region" description="Helical" evidence="10">
    <location>
        <begin position="12"/>
        <end position="34"/>
    </location>
</feature>
<evidence type="ECO:0000256" key="5">
    <source>
        <dbReference type="ARBA" id="ARBA00022692"/>
    </source>
</evidence>
<dbReference type="Proteomes" id="UP001054837">
    <property type="component" value="Unassembled WGS sequence"/>
</dbReference>
<dbReference type="AlphaFoldDB" id="A0AAV4WYS1"/>
<dbReference type="SMART" id="SM00780">
    <property type="entry name" value="PIG-X"/>
    <property type="match status" value="1"/>
</dbReference>
<comment type="pathway">
    <text evidence="2 10">Glycolipid biosynthesis; glycosylphosphatidylinositol-anchor biosynthesis.</text>
</comment>
<accession>A0AAV4WYS1</accession>
<keyword evidence="9" id="KW-0325">Glycoprotein</keyword>
<keyword evidence="7 10" id="KW-1133">Transmembrane helix</keyword>
<evidence type="ECO:0000313" key="11">
    <source>
        <dbReference type="EMBL" id="GIY87080.1"/>
    </source>
</evidence>
<evidence type="ECO:0000313" key="12">
    <source>
        <dbReference type="Proteomes" id="UP001054837"/>
    </source>
</evidence>
<proteinExistence type="inferred from homology"/>
<dbReference type="EMBL" id="BPLQ01015292">
    <property type="protein sequence ID" value="GIY87080.1"/>
    <property type="molecule type" value="Genomic_DNA"/>
</dbReference>
<organism evidence="11 12">
    <name type="scientific">Caerostris darwini</name>
    <dbReference type="NCBI Taxonomy" id="1538125"/>
    <lineage>
        <taxon>Eukaryota</taxon>
        <taxon>Metazoa</taxon>
        <taxon>Ecdysozoa</taxon>
        <taxon>Arthropoda</taxon>
        <taxon>Chelicerata</taxon>
        <taxon>Arachnida</taxon>
        <taxon>Araneae</taxon>
        <taxon>Araneomorphae</taxon>
        <taxon>Entelegynae</taxon>
        <taxon>Araneoidea</taxon>
        <taxon>Araneidae</taxon>
        <taxon>Caerostris</taxon>
    </lineage>
</organism>
<evidence type="ECO:0000256" key="2">
    <source>
        <dbReference type="ARBA" id="ARBA00004687"/>
    </source>
</evidence>
<comment type="similarity">
    <text evidence="3 10">Belongs to the PIGX family.</text>
</comment>
<protein>
    <recommendedName>
        <fullName evidence="10">Phosphatidylinositol-glycan biosynthesis class X protein</fullName>
    </recommendedName>
</protein>
<feature type="transmembrane region" description="Helical" evidence="10">
    <location>
        <begin position="206"/>
        <end position="224"/>
    </location>
</feature>
<dbReference type="GO" id="GO:0005789">
    <property type="term" value="C:endoplasmic reticulum membrane"/>
    <property type="evidence" value="ECO:0007669"/>
    <property type="project" value="UniProtKB-SubCell"/>
</dbReference>
<comment type="subcellular location">
    <subcellularLocation>
        <location evidence="1 10">Endoplasmic reticulum membrane</location>
        <topology evidence="1 10">Single-pass membrane protein</topology>
    </subcellularLocation>
</comment>
<dbReference type="Pfam" id="PF08320">
    <property type="entry name" value="PIG-X"/>
    <property type="match status" value="1"/>
</dbReference>
<evidence type="ECO:0000256" key="3">
    <source>
        <dbReference type="ARBA" id="ARBA00010345"/>
    </source>
</evidence>
<evidence type="ECO:0000256" key="8">
    <source>
        <dbReference type="ARBA" id="ARBA00023136"/>
    </source>
</evidence>
<name>A0AAV4WYS1_9ARAC</name>
<dbReference type="PANTHER" id="PTHR28650">
    <property type="entry name" value="PHOSPHATIDYLINOSITOL-GLYCAN BIOSYNTHESIS CLASS X PROTEIN"/>
    <property type="match status" value="1"/>
</dbReference>
<comment type="caution">
    <text evidence="10">Lacks conserved residue(s) required for the propagation of feature annotation.</text>
</comment>